<proteinExistence type="predicted"/>
<gene>
    <name evidence="1" type="ORF">RRF57_003212</name>
</gene>
<name>A0AAN7UJW8_9PEZI</name>
<dbReference type="EMBL" id="JAWHQM010000005">
    <property type="protein sequence ID" value="KAK5627496.1"/>
    <property type="molecule type" value="Genomic_DNA"/>
</dbReference>
<evidence type="ECO:0000313" key="1">
    <source>
        <dbReference type="EMBL" id="KAK5627496.1"/>
    </source>
</evidence>
<dbReference type="AlphaFoldDB" id="A0AAN7UJW8"/>
<dbReference type="Proteomes" id="UP001305414">
    <property type="component" value="Unassembled WGS sequence"/>
</dbReference>
<keyword evidence="2" id="KW-1185">Reference proteome</keyword>
<dbReference type="PANTHER" id="PTHR37540">
    <property type="entry name" value="TRANSCRIPTION FACTOR (ACR-2), PUTATIVE-RELATED-RELATED"/>
    <property type="match status" value="1"/>
</dbReference>
<reference evidence="1 2" key="1">
    <citation type="submission" date="2023-10" db="EMBL/GenBank/DDBJ databases">
        <title>Draft genome sequence of Xylaria bambusicola isolate GMP-LS, the root and basal stem rot pathogen of sugarcane in Indonesia.</title>
        <authorList>
            <person name="Selvaraj P."/>
            <person name="Muralishankar V."/>
            <person name="Muruganantham S."/>
            <person name="Sp S."/>
            <person name="Haryani S."/>
            <person name="Lau K.J.X."/>
            <person name="Naqvi N.I."/>
        </authorList>
    </citation>
    <scope>NUCLEOTIDE SEQUENCE [LARGE SCALE GENOMIC DNA]</scope>
    <source>
        <strain evidence="1">GMP-LS</strain>
    </source>
</reference>
<evidence type="ECO:0008006" key="3">
    <source>
        <dbReference type="Google" id="ProtNLM"/>
    </source>
</evidence>
<comment type="caution">
    <text evidence="1">The sequence shown here is derived from an EMBL/GenBank/DDBJ whole genome shotgun (WGS) entry which is preliminary data.</text>
</comment>
<sequence length="499" mass="56499">MVPSNFETMSSKQKPLLFVHNIGPTHVHDRDHETKTKIRRHIMLDIGRERRKPLRNPQLEIVLQFPNNDNAAQAARSETSRHKDDFIDRRHLPSLPRPFWNQHPLDVLESHWCMDVFAAYGIMLMLKEGRNLVSTGRSTESFIFPFAFQQSLFLRHYGQLITAPEQLAGVSHEKPTRFKIMALQRSLGAIACIESALAGTNLENPSTERVILTIIAVISFNLISSDLDQALIHICGLKSLIAAWDETFDLHDNDEIRLMIFWVDVTTSLVHDCSPRFPLPSDLIPVLVPAEPPLPLRTLIIPGPEDDGNIVHVLSCIMDLNAIASLIESELTARGDTLWGESVLLGLWLNPVAHRLLDRSTVTSTPFRPSPISEALRQGALLWIIRIQRRYHAYPGSPITIVQKLLSLLTQPDWSEVLTDIDLLSVELWLLVLCGINYDGPAVSPNPVGMVALRMQQMGWNDWSEVMIYVRQMPWTHAFDIATTHLAERVERSDLLSIK</sequence>
<protein>
    <recommendedName>
        <fullName evidence="3">Transcription factor domain-containing protein</fullName>
    </recommendedName>
</protein>
<evidence type="ECO:0000313" key="2">
    <source>
        <dbReference type="Proteomes" id="UP001305414"/>
    </source>
</evidence>
<organism evidence="1 2">
    <name type="scientific">Xylaria bambusicola</name>
    <dbReference type="NCBI Taxonomy" id="326684"/>
    <lineage>
        <taxon>Eukaryota</taxon>
        <taxon>Fungi</taxon>
        <taxon>Dikarya</taxon>
        <taxon>Ascomycota</taxon>
        <taxon>Pezizomycotina</taxon>
        <taxon>Sordariomycetes</taxon>
        <taxon>Xylariomycetidae</taxon>
        <taxon>Xylariales</taxon>
        <taxon>Xylariaceae</taxon>
        <taxon>Xylaria</taxon>
    </lineage>
</organism>
<accession>A0AAN7UJW8</accession>
<dbReference type="PANTHER" id="PTHR37540:SF5">
    <property type="entry name" value="TRANSCRIPTION FACTOR DOMAIN-CONTAINING PROTEIN"/>
    <property type="match status" value="1"/>
</dbReference>